<keyword evidence="4" id="KW-1185">Reference proteome</keyword>
<evidence type="ECO:0000313" key="3">
    <source>
        <dbReference type="EMBL" id="SCL59956.1"/>
    </source>
</evidence>
<dbReference type="OrthoDB" id="3360397at2"/>
<dbReference type="EMBL" id="FMHY01000002">
    <property type="protein sequence ID" value="SCL59956.1"/>
    <property type="molecule type" value="Genomic_DNA"/>
</dbReference>
<dbReference type="InterPro" id="IPR036291">
    <property type="entry name" value="NAD(P)-bd_dom_sf"/>
</dbReference>
<dbReference type="PANTHER" id="PTHR43000">
    <property type="entry name" value="DTDP-D-GLUCOSE 4,6-DEHYDRATASE-RELATED"/>
    <property type="match status" value="1"/>
</dbReference>
<organism evidence="3 4">
    <name type="scientific">Micromonospora eburnea</name>
    <dbReference type="NCBI Taxonomy" id="227316"/>
    <lineage>
        <taxon>Bacteria</taxon>
        <taxon>Bacillati</taxon>
        <taxon>Actinomycetota</taxon>
        <taxon>Actinomycetes</taxon>
        <taxon>Micromonosporales</taxon>
        <taxon>Micromonosporaceae</taxon>
        <taxon>Micromonospora</taxon>
    </lineage>
</organism>
<name>A0A1C6V0Y6_9ACTN</name>
<evidence type="ECO:0000259" key="2">
    <source>
        <dbReference type="Pfam" id="PF01370"/>
    </source>
</evidence>
<sequence>MEIIGRGFIAQNLRALADKHPHVVTLASGVSQVDGVSSAEYQREAELVYETIARCQRQDKTLLFFSTASAGMYDAMRGCRGREDDPVYPGNSHGRNKLLLETVIRSSGVRFLILRLSHAFGVHQASHQLIPSLYRAVLSGKVRIHRGASRDIIHVSDAVTIVDQLLAAGITQQVVNVASGVTVPSEAIIDHLAFRLGRTIEQRTVVDGDASVCLVSLEKLRKLVPAVSGLGFGDDYYKTALDRYIAGCDPVGASWTGATNAGRS</sequence>
<dbReference type="Pfam" id="PF01370">
    <property type="entry name" value="Epimerase"/>
    <property type="match status" value="1"/>
</dbReference>
<dbReference type="AlphaFoldDB" id="A0A1C6V0Y6"/>
<comment type="similarity">
    <text evidence="1">Belongs to the NAD(P)-dependent epimerase/dehydratase family.</text>
</comment>
<feature type="domain" description="NAD-dependent epimerase/dehydratase" evidence="2">
    <location>
        <begin position="14"/>
        <end position="178"/>
    </location>
</feature>
<gene>
    <name evidence="3" type="ORF">GA0070604_4182</name>
</gene>
<dbReference type="Gene3D" id="3.40.50.720">
    <property type="entry name" value="NAD(P)-binding Rossmann-like Domain"/>
    <property type="match status" value="1"/>
</dbReference>
<proteinExistence type="inferred from homology"/>
<dbReference type="SUPFAM" id="SSF51735">
    <property type="entry name" value="NAD(P)-binding Rossmann-fold domains"/>
    <property type="match status" value="1"/>
</dbReference>
<evidence type="ECO:0000313" key="4">
    <source>
        <dbReference type="Proteomes" id="UP000199696"/>
    </source>
</evidence>
<protein>
    <submittedName>
        <fullName evidence="3">NAD dependent epimerase/dehydratase family protein</fullName>
    </submittedName>
</protein>
<dbReference type="STRING" id="227316.GA0070604_4182"/>
<dbReference type="InterPro" id="IPR001509">
    <property type="entry name" value="Epimerase_deHydtase"/>
</dbReference>
<dbReference type="Proteomes" id="UP000199696">
    <property type="component" value="Unassembled WGS sequence"/>
</dbReference>
<evidence type="ECO:0000256" key="1">
    <source>
        <dbReference type="ARBA" id="ARBA00007637"/>
    </source>
</evidence>
<accession>A0A1C6V0Y6</accession>
<reference evidence="4" key="1">
    <citation type="submission" date="2016-06" db="EMBL/GenBank/DDBJ databases">
        <authorList>
            <person name="Varghese N."/>
            <person name="Submissions Spin"/>
        </authorList>
    </citation>
    <scope>NUCLEOTIDE SEQUENCE [LARGE SCALE GENOMIC DNA]</scope>
    <source>
        <strain evidence="4">DSM 44814</strain>
    </source>
</reference>